<keyword evidence="4" id="KW-1185">Reference proteome</keyword>
<dbReference type="STRING" id="46835.A0A504YCN9"/>
<evidence type="ECO:0000256" key="1">
    <source>
        <dbReference type="ARBA" id="ARBA00022801"/>
    </source>
</evidence>
<dbReference type="Pfam" id="PF07910">
    <property type="entry name" value="Peptidase_C78"/>
    <property type="match status" value="1"/>
</dbReference>
<dbReference type="AlphaFoldDB" id="A0A504YCN9"/>
<dbReference type="EMBL" id="SUNJ01012496">
    <property type="protein sequence ID" value="TPP57995.1"/>
    <property type="molecule type" value="Genomic_DNA"/>
</dbReference>
<reference evidence="3 4" key="1">
    <citation type="submission" date="2019-04" db="EMBL/GenBank/DDBJ databases">
        <title>Annotation for the trematode Fasciola gigantica.</title>
        <authorList>
            <person name="Choi Y.-J."/>
        </authorList>
    </citation>
    <scope>NUCLEOTIDE SEQUENCE [LARGE SCALE GENOMIC DNA]</scope>
    <source>
        <strain evidence="3">Uganda_cow_1</strain>
    </source>
</reference>
<comment type="caution">
    <text evidence="3">The sequence shown here is derived from an EMBL/GenBank/DDBJ whole genome shotgun (WGS) entry which is preliminary data.</text>
</comment>
<protein>
    <submittedName>
        <fullName evidence="3">Zinc finger with UFM1-specific peptidase domain protein</fullName>
    </submittedName>
</protein>
<evidence type="ECO:0000259" key="2">
    <source>
        <dbReference type="Pfam" id="PF07910"/>
    </source>
</evidence>
<organism evidence="3 4">
    <name type="scientific">Fasciola gigantica</name>
    <name type="common">Giant liver fluke</name>
    <dbReference type="NCBI Taxonomy" id="46835"/>
    <lineage>
        <taxon>Eukaryota</taxon>
        <taxon>Metazoa</taxon>
        <taxon>Spiralia</taxon>
        <taxon>Lophotrochozoa</taxon>
        <taxon>Platyhelminthes</taxon>
        <taxon>Trematoda</taxon>
        <taxon>Digenea</taxon>
        <taxon>Plagiorchiida</taxon>
        <taxon>Echinostomata</taxon>
        <taxon>Echinostomatoidea</taxon>
        <taxon>Fasciolidae</taxon>
        <taxon>Fasciola</taxon>
    </lineage>
</organism>
<accession>A0A504YCN9</accession>
<feature type="domain" description="UFSP1/2/DUB catalytic" evidence="2">
    <location>
        <begin position="106"/>
        <end position="323"/>
    </location>
</feature>
<evidence type="ECO:0000313" key="4">
    <source>
        <dbReference type="Proteomes" id="UP000316759"/>
    </source>
</evidence>
<keyword evidence="1" id="KW-0378">Hydrolase</keyword>
<dbReference type="Proteomes" id="UP000316759">
    <property type="component" value="Unassembled WGS sequence"/>
</dbReference>
<name>A0A504YCN9_FASGI</name>
<sequence length="389" mass="43014">MSFWSVIRRDENQEVDYGSMHLNEPPSLYLMPSETSRCSAQVLANQWLDRCVASNQLSLVDYRVRLQELRRAVRLGIDSAGTCTDGIISALRQLVDNGWMNNRWHLVSTDCDHFAAEPWEEGFACCYRNAQCVLSSLFRMSDFRKRLFGGLSAMPSVWKLQALLEAAWTLGFDPLGASQLAASIGSDGFRSSLADDSDFAPDGRNLVGLVDSTAWLGVSDLVSLFGSIGIRCTLLECRAPSGPNNTHPRLLEHIYSYILSGRVSSTSLETFSVPMILQHEGHSRVVIGVELDSFNEPAALIVLDPNTPVEAMNQLIKAAECSQSPDPNSALSRLSYAQYSWTEVLGSLRVDASRLTHSQYQLLQINGLIETEQDLQDSMTPENITIAIS</sequence>
<dbReference type="InterPro" id="IPR012462">
    <property type="entry name" value="UFSP1/2_DUB_cat"/>
</dbReference>
<proteinExistence type="predicted"/>
<dbReference type="Gene3D" id="3.90.70.130">
    <property type="match status" value="1"/>
</dbReference>
<evidence type="ECO:0000313" key="3">
    <source>
        <dbReference type="EMBL" id="TPP57995.1"/>
    </source>
</evidence>
<gene>
    <name evidence="3" type="ORF">FGIG_00057</name>
</gene>
<dbReference type="GO" id="GO:0016787">
    <property type="term" value="F:hydrolase activity"/>
    <property type="evidence" value="ECO:0007669"/>
    <property type="project" value="UniProtKB-KW"/>
</dbReference>
<dbReference type="OrthoDB" id="288987at2759"/>